<gene>
    <name evidence="2" type="ORF">GOARA_021_01250</name>
</gene>
<dbReference type="AlphaFoldDB" id="G7GZ63"/>
<proteinExistence type="predicted"/>
<keyword evidence="3" id="KW-1185">Reference proteome</keyword>
<name>G7GZ63_9ACTN</name>
<accession>G7GZ63</accession>
<protein>
    <recommendedName>
        <fullName evidence="4">DUF4245 domain-containing protein</fullName>
    </recommendedName>
</protein>
<dbReference type="Pfam" id="PF14030">
    <property type="entry name" value="DUF4245"/>
    <property type="match status" value="1"/>
</dbReference>
<dbReference type="Proteomes" id="UP000035088">
    <property type="component" value="Unassembled WGS sequence"/>
</dbReference>
<feature type="transmembrane region" description="Helical" evidence="1">
    <location>
        <begin position="29"/>
        <end position="47"/>
    </location>
</feature>
<keyword evidence="1" id="KW-0812">Transmembrane</keyword>
<dbReference type="EMBL" id="BAEE01000021">
    <property type="protein sequence ID" value="GAB08888.1"/>
    <property type="molecule type" value="Genomic_DNA"/>
</dbReference>
<evidence type="ECO:0000313" key="2">
    <source>
        <dbReference type="EMBL" id="GAB08888.1"/>
    </source>
</evidence>
<dbReference type="STRING" id="1073574.GOARA_021_01250"/>
<sequence>MAPDGAVHLTWDTGAMADKPRILNSSKDMIWTLLALLVLVALVVISSRNCSVGLTGTAADDRIPPFDVSAALRADAMSMPFPIRQPALPSNWKPNSGTSGDVAGSRVSTVGWVTPTGYYLGLSQTSATESALLPTLNPNVDKDGPLAGTGSREIEGRKWVTYVTGDRLAPSDGARKVWVADFGDVRIGLSGKASEADFTTLARAVVQAKPLPSGRR</sequence>
<keyword evidence="1" id="KW-0472">Membrane</keyword>
<reference evidence="2 3" key="1">
    <citation type="submission" date="2011-11" db="EMBL/GenBank/DDBJ databases">
        <title>Whole genome shotgun sequence of Gordonia araii NBRC 100433.</title>
        <authorList>
            <person name="Yoshida Y."/>
            <person name="Hosoyama A."/>
            <person name="Tsuchikane K."/>
            <person name="Katsumata H."/>
            <person name="Yamazaki S."/>
            <person name="Fujita N."/>
        </authorList>
    </citation>
    <scope>NUCLEOTIDE SEQUENCE [LARGE SCALE GENOMIC DNA]</scope>
    <source>
        <strain evidence="2 3">NBRC 100433</strain>
    </source>
</reference>
<dbReference type="InterPro" id="IPR025339">
    <property type="entry name" value="DUF4245"/>
</dbReference>
<evidence type="ECO:0008006" key="4">
    <source>
        <dbReference type="Google" id="ProtNLM"/>
    </source>
</evidence>
<evidence type="ECO:0000313" key="3">
    <source>
        <dbReference type="Proteomes" id="UP000035088"/>
    </source>
</evidence>
<organism evidence="2 3">
    <name type="scientific">Gordonia araii NBRC 100433</name>
    <dbReference type="NCBI Taxonomy" id="1073574"/>
    <lineage>
        <taxon>Bacteria</taxon>
        <taxon>Bacillati</taxon>
        <taxon>Actinomycetota</taxon>
        <taxon>Actinomycetes</taxon>
        <taxon>Mycobacteriales</taxon>
        <taxon>Gordoniaceae</taxon>
        <taxon>Gordonia</taxon>
    </lineage>
</organism>
<comment type="caution">
    <text evidence="2">The sequence shown here is derived from an EMBL/GenBank/DDBJ whole genome shotgun (WGS) entry which is preliminary data.</text>
</comment>
<keyword evidence="1" id="KW-1133">Transmembrane helix</keyword>
<evidence type="ECO:0000256" key="1">
    <source>
        <dbReference type="SAM" id="Phobius"/>
    </source>
</evidence>